<proteinExistence type="predicted"/>
<evidence type="ECO:0000313" key="1">
    <source>
        <dbReference type="EMBL" id="ATP53576.1"/>
    </source>
</evidence>
<dbReference type="RefSeq" id="WP_099431738.1">
    <property type="nucleotide sequence ID" value="NZ_CP024160.1"/>
</dbReference>
<evidence type="ECO:0000313" key="2">
    <source>
        <dbReference type="Proteomes" id="UP000225608"/>
    </source>
</evidence>
<accession>A0A2D1TW76</accession>
<gene>
    <name evidence="1" type="ORF">CSV91_02895</name>
</gene>
<protein>
    <submittedName>
        <fullName evidence="1">Uncharacterized protein</fullName>
    </submittedName>
</protein>
<dbReference type="Proteomes" id="UP000225608">
    <property type="component" value="Chromosome"/>
</dbReference>
<dbReference type="KEGG" id="caer:CSV91_02895"/>
<reference evidence="1 2" key="1">
    <citation type="submission" date="2017-10" db="EMBL/GenBank/DDBJ databases">
        <title>Complete genome sequence of Collinsella aerofaciens isolated from the gut of a healthy adult Indian.</title>
        <authorList>
            <person name="Bag S."/>
            <person name="Ghosh T.S."/>
            <person name="Das B."/>
        </authorList>
    </citation>
    <scope>NUCLEOTIDE SEQUENCE [LARGE SCALE GENOMIC DNA]</scope>
    <source>
        <strain evidence="2">indica</strain>
    </source>
</reference>
<sequence length="288" mass="33005">MRSLISARPFEQPFAVAKVTDAKYAEMLLDGDVYVRPLNAFGGWDWLANTQNDPSVDNSFRGDCREGAIRNEKWEYGDISLIDDFETKYMKCYSTMTLQYHPESRKWEHANKRIALFGDTAVVIANLDQFVDRIVSALTKQYGCDHCLLLADRVNYYCLGTTKNLTPMYSKEASYSWQNEFRIIFCETIPNRENMFARPDKGGIFRPNAQSTISSLDDVHFDIGDIRDIAYAVPVAYLIHGKWWSGHSIGFATNSPKGIIRLEKLVIITRNEIRDYRTPVVSASMTIY</sequence>
<dbReference type="AlphaFoldDB" id="A0A2D1TW76"/>
<name>A0A2D1TW76_9ACTN</name>
<organism evidence="1 2">
    <name type="scientific">Collinsella aerofaciens</name>
    <dbReference type="NCBI Taxonomy" id="74426"/>
    <lineage>
        <taxon>Bacteria</taxon>
        <taxon>Bacillati</taxon>
        <taxon>Actinomycetota</taxon>
        <taxon>Coriobacteriia</taxon>
        <taxon>Coriobacteriales</taxon>
        <taxon>Coriobacteriaceae</taxon>
        <taxon>Collinsella</taxon>
    </lineage>
</organism>
<dbReference type="EMBL" id="CP024160">
    <property type="protein sequence ID" value="ATP53576.1"/>
    <property type="molecule type" value="Genomic_DNA"/>
</dbReference>